<reference evidence="12" key="1">
    <citation type="submission" date="2016-07" db="EMBL/GenBank/DDBJ databases">
        <authorList>
            <person name="Florea S."/>
            <person name="Webb J.S."/>
            <person name="Jaromczyk J."/>
            <person name="Schardl C.L."/>
        </authorList>
    </citation>
    <scope>NUCLEOTIDE SEQUENCE [LARGE SCALE GENOMIC DNA]</scope>
    <source>
        <strain evidence="12">CY1</strain>
    </source>
</reference>
<dbReference type="GO" id="GO:0046872">
    <property type="term" value="F:metal ion binding"/>
    <property type="evidence" value="ECO:0007669"/>
    <property type="project" value="UniProtKB-KW"/>
</dbReference>
<evidence type="ECO:0000256" key="1">
    <source>
        <dbReference type="ARBA" id="ARBA00000428"/>
    </source>
</evidence>
<evidence type="ECO:0000256" key="2">
    <source>
        <dbReference type="ARBA" id="ARBA00001954"/>
    </source>
</evidence>
<gene>
    <name evidence="11" type="ORF">BC351_21410</name>
</gene>
<evidence type="ECO:0000256" key="10">
    <source>
        <dbReference type="ARBA" id="ARBA00039005"/>
    </source>
</evidence>
<keyword evidence="9" id="KW-0486">Methionine biosynthesis</keyword>
<dbReference type="EMBL" id="MBTG01000008">
    <property type="protein sequence ID" value="OPH58903.1"/>
    <property type="molecule type" value="Genomic_DNA"/>
</dbReference>
<dbReference type="InterPro" id="IPR011051">
    <property type="entry name" value="RmlC_Cupin_sf"/>
</dbReference>
<dbReference type="Proteomes" id="UP000190626">
    <property type="component" value="Unassembled WGS sequence"/>
</dbReference>
<comment type="cofactor">
    <cofactor evidence="2">
        <name>Fe(2+)</name>
        <dbReference type="ChEBI" id="CHEBI:29033"/>
    </cofactor>
</comment>
<evidence type="ECO:0000256" key="9">
    <source>
        <dbReference type="ARBA" id="ARBA00023167"/>
    </source>
</evidence>
<dbReference type="PANTHER" id="PTHR23418">
    <property type="entry name" value="ACIREDUCTONE DIOXYGENASE"/>
    <property type="match status" value="1"/>
</dbReference>
<evidence type="ECO:0000313" key="11">
    <source>
        <dbReference type="EMBL" id="OPH58903.1"/>
    </source>
</evidence>
<evidence type="ECO:0000256" key="8">
    <source>
        <dbReference type="ARBA" id="ARBA00023004"/>
    </source>
</evidence>
<dbReference type="PANTHER" id="PTHR23418:SF0">
    <property type="entry name" value="ACIREDUCTONE DIOXYGENASE"/>
    <property type="match status" value="1"/>
</dbReference>
<dbReference type="InterPro" id="IPR004313">
    <property type="entry name" value="ARD"/>
</dbReference>
<accession>A0A1V4HNR9</accession>
<proteinExistence type="predicted"/>
<keyword evidence="7" id="KW-0560">Oxidoreductase</keyword>
<keyword evidence="6" id="KW-0223">Dioxygenase</keyword>
<evidence type="ECO:0000256" key="3">
    <source>
        <dbReference type="ARBA" id="ARBA00022596"/>
    </source>
</evidence>
<comment type="catalytic activity">
    <reaction evidence="1">
        <text>1,2-dihydroxy-5-(methylsulfanyl)pent-1-en-3-one + O2 = 4-methylsulfanyl-2-oxobutanoate + formate + 2 H(+)</text>
        <dbReference type="Rhea" id="RHEA:24504"/>
        <dbReference type="ChEBI" id="CHEBI:15378"/>
        <dbReference type="ChEBI" id="CHEBI:15379"/>
        <dbReference type="ChEBI" id="CHEBI:15740"/>
        <dbReference type="ChEBI" id="CHEBI:16723"/>
        <dbReference type="ChEBI" id="CHEBI:49252"/>
        <dbReference type="EC" id="1.13.11.54"/>
    </reaction>
</comment>
<dbReference type="Pfam" id="PF03079">
    <property type="entry name" value="ARD"/>
    <property type="match status" value="1"/>
</dbReference>
<sequence length="177" mass="20346">MTSIYERITHQSVKGEQISPYLQKEGIYYERWSADRTPAFVQEKIAFSEEEKERLLAVYEDDVIRFAAQKGYTNWDIAVLSVDTPEMLQKFGSLHYHKEDEVRVVVGGKGVFIIKSLQREGYFELEVSIGDVVVVPQQRYHAFKLADDRKFAVIRLFTGEAGSVTYPAEDLSFHVKG</sequence>
<dbReference type="AlphaFoldDB" id="A0A1V4HNR9"/>
<evidence type="ECO:0000256" key="5">
    <source>
        <dbReference type="ARBA" id="ARBA00022723"/>
    </source>
</evidence>
<dbReference type="RefSeq" id="WP_158082035.1">
    <property type="nucleotide sequence ID" value="NZ_MBTG01000008.1"/>
</dbReference>
<evidence type="ECO:0000313" key="12">
    <source>
        <dbReference type="Proteomes" id="UP000190626"/>
    </source>
</evidence>
<dbReference type="InterPro" id="IPR014710">
    <property type="entry name" value="RmlC-like_jellyroll"/>
</dbReference>
<name>A0A1V4HNR9_9BACL</name>
<protein>
    <recommendedName>
        <fullName evidence="10">acireductone dioxygenase (Fe(2+)-requiring)</fullName>
        <ecNumber evidence="10">1.13.11.54</ecNumber>
    </recommendedName>
</protein>
<dbReference type="STRING" id="1469647.BC351_21410"/>
<evidence type="ECO:0000256" key="6">
    <source>
        <dbReference type="ARBA" id="ARBA00022964"/>
    </source>
</evidence>
<dbReference type="GO" id="GO:0010309">
    <property type="term" value="F:acireductone dioxygenase [iron(II)-requiring] activity"/>
    <property type="evidence" value="ECO:0007669"/>
    <property type="project" value="UniProtKB-EC"/>
</dbReference>
<keyword evidence="4" id="KW-0028">Amino-acid biosynthesis</keyword>
<dbReference type="OrthoDB" id="9795636at2"/>
<keyword evidence="8" id="KW-0408">Iron</keyword>
<comment type="caution">
    <text evidence="11">The sequence shown here is derived from an EMBL/GenBank/DDBJ whole genome shotgun (WGS) entry which is preliminary data.</text>
</comment>
<keyword evidence="3" id="KW-0533">Nickel</keyword>
<keyword evidence="12" id="KW-1185">Reference proteome</keyword>
<dbReference type="EC" id="1.13.11.54" evidence="10"/>
<dbReference type="SUPFAM" id="SSF51182">
    <property type="entry name" value="RmlC-like cupins"/>
    <property type="match status" value="1"/>
</dbReference>
<keyword evidence="5" id="KW-0479">Metal-binding</keyword>
<dbReference type="GO" id="GO:0009086">
    <property type="term" value="P:methionine biosynthetic process"/>
    <property type="evidence" value="ECO:0007669"/>
    <property type="project" value="UniProtKB-KW"/>
</dbReference>
<evidence type="ECO:0000256" key="7">
    <source>
        <dbReference type="ARBA" id="ARBA00023002"/>
    </source>
</evidence>
<evidence type="ECO:0000256" key="4">
    <source>
        <dbReference type="ARBA" id="ARBA00022605"/>
    </source>
</evidence>
<organism evidence="11 12">
    <name type="scientific">Paenibacillus ferrarius</name>
    <dbReference type="NCBI Taxonomy" id="1469647"/>
    <lineage>
        <taxon>Bacteria</taxon>
        <taxon>Bacillati</taxon>
        <taxon>Bacillota</taxon>
        <taxon>Bacilli</taxon>
        <taxon>Bacillales</taxon>
        <taxon>Paenibacillaceae</taxon>
        <taxon>Paenibacillus</taxon>
    </lineage>
</organism>
<dbReference type="Gene3D" id="2.60.120.10">
    <property type="entry name" value="Jelly Rolls"/>
    <property type="match status" value="1"/>
</dbReference>